<dbReference type="GO" id="GO:0006352">
    <property type="term" value="P:DNA-templated transcription initiation"/>
    <property type="evidence" value="ECO:0007669"/>
    <property type="project" value="InterPro"/>
</dbReference>
<dbReference type="Gene3D" id="1.10.1740.10">
    <property type="match status" value="1"/>
</dbReference>
<evidence type="ECO:0000313" key="9">
    <source>
        <dbReference type="EMBL" id="QEG22122.1"/>
    </source>
</evidence>
<protein>
    <submittedName>
        <fullName evidence="9">ECF RNA polymerase sigma factor SigE</fullName>
    </submittedName>
</protein>
<keyword evidence="2" id="KW-0805">Transcription regulation</keyword>
<keyword evidence="10" id="KW-1185">Reference proteome</keyword>
<name>A0A5B9PB20_9BACT</name>
<dbReference type="Gene3D" id="1.10.10.10">
    <property type="entry name" value="Winged helix-like DNA-binding domain superfamily/Winged helix DNA-binding domain"/>
    <property type="match status" value="1"/>
</dbReference>
<dbReference type="STRING" id="980251.GCA_001642875_03470"/>
<comment type="similarity">
    <text evidence="1">Belongs to the sigma-70 factor family. ECF subfamily.</text>
</comment>
<dbReference type="Pfam" id="PF04542">
    <property type="entry name" value="Sigma70_r2"/>
    <property type="match status" value="1"/>
</dbReference>
<keyword evidence="4" id="KW-0238">DNA-binding</keyword>
<dbReference type="EMBL" id="CP042912">
    <property type="protein sequence ID" value="QEG22122.1"/>
    <property type="molecule type" value="Genomic_DNA"/>
</dbReference>
<dbReference type="SUPFAM" id="SSF88659">
    <property type="entry name" value="Sigma3 and sigma4 domains of RNA polymerase sigma factors"/>
    <property type="match status" value="1"/>
</dbReference>
<dbReference type="InterPro" id="IPR039425">
    <property type="entry name" value="RNA_pol_sigma-70-like"/>
</dbReference>
<evidence type="ECO:0000256" key="3">
    <source>
        <dbReference type="ARBA" id="ARBA00023082"/>
    </source>
</evidence>
<dbReference type="InterPro" id="IPR014284">
    <property type="entry name" value="RNA_pol_sigma-70_dom"/>
</dbReference>
<organism evidence="9 10">
    <name type="scientific">Mariniblastus fucicola</name>
    <dbReference type="NCBI Taxonomy" id="980251"/>
    <lineage>
        <taxon>Bacteria</taxon>
        <taxon>Pseudomonadati</taxon>
        <taxon>Planctomycetota</taxon>
        <taxon>Planctomycetia</taxon>
        <taxon>Pirellulales</taxon>
        <taxon>Pirellulaceae</taxon>
        <taxon>Mariniblastus</taxon>
    </lineage>
</organism>
<evidence type="ECO:0000256" key="2">
    <source>
        <dbReference type="ARBA" id="ARBA00023015"/>
    </source>
</evidence>
<reference evidence="9 10" key="1">
    <citation type="submission" date="2019-08" db="EMBL/GenBank/DDBJ databases">
        <title>Deep-cultivation of Planctomycetes and their phenomic and genomic characterization uncovers novel biology.</title>
        <authorList>
            <person name="Wiegand S."/>
            <person name="Jogler M."/>
            <person name="Boedeker C."/>
            <person name="Pinto D."/>
            <person name="Vollmers J."/>
            <person name="Rivas-Marin E."/>
            <person name="Kohn T."/>
            <person name="Peeters S.H."/>
            <person name="Heuer A."/>
            <person name="Rast P."/>
            <person name="Oberbeckmann S."/>
            <person name="Bunk B."/>
            <person name="Jeske O."/>
            <person name="Meyerdierks A."/>
            <person name="Storesund J.E."/>
            <person name="Kallscheuer N."/>
            <person name="Luecker S."/>
            <person name="Lage O.M."/>
            <person name="Pohl T."/>
            <person name="Merkel B.J."/>
            <person name="Hornburger P."/>
            <person name="Mueller R.-W."/>
            <person name="Bruemmer F."/>
            <person name="Labrenz M."/>
            <person name="Spormann A.M."/>
            <person name="Op den Camp H."/>
            <person name="Overmann J."/>
            <person name="Amann R."/>
            <person name="Jetten M.S.M."/>
            <person name="Mascher T."/>
            <person name="Medema M.H."/>
            <person name="Devos D.P."/>
            <person name="Kaster A.-K."/>
            <person name="Ovreas L."/>
            <person name="Rohde M."/>
            <person name="Galperin M.Y."/>
            <person name="Jogler C."/>
        </authorList>
    </citation>
    <scope>NUCLEOTIDE SEQUENCE [LARGE SCALE GENOMIC DNA]</scope>
    <source>
        <strain evidence="9 10">FC18</strain>
    </source>
</reference>
<feature type="domain" description="RNA polymerase sigma factor 70 region 4 type 2" evidence="8">
    <location>
        <begin position="139"/>
        <end position="187"/>
    </location>
</feature>
<dbReference type="GO" id="GO:0003677">
    <property type="term" value="F:DNA binding"/>
    <property type="evidence" value="ECO:0007669"/>
    <property type="project" value="UniProtKB-KW"/>
</dbReference>
<sequence length="200" mass="22379">MSMPFESAMSDAKEFVSETAEPNPETETGESCAIDARFFDQYAHQATRYAMSLVQCWADAEEVTQEAFCKLIQKRTIAAVSSESAAKAILFTTVRNLSVDQLRKHGRRKFEPFDEHVIKQSDGGLSDSGLEKLESGINQAILDLPDEWADSLQLKVNGGLSYEEIAEVLSATKNQVRIWIFRARKQLQAELKKSGLLETQ</sequence>
<feature type="domain" description="RNA polymerase sigma-70 region 2" evidence="7">
    <location>
        <begin position="39"/>
        <end position="108"/>
    </location>
</feature>
<evidence type="ECO:0000256" key="6">
    <source>
        <dbReference type="SAM" id="MobiDB-lite"/>
    </source>
</evidence>
<dbReference type="PANTHER" id="PTHR43133:SF8">
    <property type="entry name" value="RNA POLYMERASE SIGMA FACTOR HI_1459-RELATED"/>
    <property type="match status" value="1"/>
</dbReference>
<keyword evidence="5" id="KW-0804">Transcription</keyword>
<proteinExistence type="inferred from homology"/>
<dbReference type="RefSeq" id="WP_075082228.1">
    <property type="nucleotide sequence ID" value="NZ_CP042912.1"/>
</dbReference>
<keyword evidence="3" id="KW-0731">Sigma factor</keyword>
<dbReference type="PANTHER" id="PTHR43133">
    <property type="entry name" value="RNA POLYMERASE ECF-TYPE SIGMA FACTO"/>
    <property type="match status" value="1"/>
</dbReference>
<dbReference type="InterPro" id="IPR013249">
    <property type="entry name" value="RNA_pol_sigma70_r4_t2"/>
</dbReference>
<evidence type="ECO:0000313" key="10">
    <source>
        <dbReference type="Proteomes" id="UP000322214"/>
    </source>
</evidence>
<dbReference type="InterPro" id="IPR013324">
    <property type="entry name" value="RNA_pol_sigma_r3/r4-like"/>
</dbReference>
<dbReference type="Pfam" id="PF08281">
    <property type="entry name" value="Sigma70_r4_2"/>
    <property type="match status" value="1"/>
</dbReference>
<evidence type="ECO:0000259" key="8">
    <source>
        <dbReference type="Pfam" id="PF08281"/>
    </source>
</evidence>
<dbReference type="KEGG" id="mff:MFFC18_19830"/>
<dbReference type="AlphaFoldDB" id="A0A5B9PB20"/>
<dbReference type="InterPro" id="IPR013325">
    <property type="entry name" value="RNA_pol_sigma_r2"/>
</dbReference>
<gene>
    <name evidence="9" type="primary">sigE_3</name>
    <name evidence="9" type="ORF">MFFC18_19830</name>
</gene>
<dbReference type="InterPro" id="IPR007627">
    <property type="entry name" value="RNA_pol_sigma70_r2"/>
</dbReference>
<evidence type="ECO:0000259" key="7">
    <source>
        <dbReference type="Pfam" id="PF04542"/>
    </source>
</evidence>
<feature type="region of interest" description="Disordered" evidence="6">
    <location>
        <begin position="1"/>
        <end position="29"/>
    </location>
</feature>
<dbReference type="OrthoDB" id="795989at2"/>
<evidence type="ECO:0000256" key="1">
    <source>
        <dbReference type="ARBA" id="ARBA00010641"/>
    </source>
</evidence>
<accession>A0A5B9PB20</accession>
<dbReference type="SUPFAM" id="SSF88946">
    <property type="entry name" value="Sigma2 domain of RNA polymerase sigma factors"/>
    <property type="match status" value="1"/>
</dbReference>
<evidence type="ECO:0000256" key="5">
    <source>
        <dbReference type="ARBA" id="ARBA00023163"/>
    </source>
</evidence>
<dbReference type="GO" id="GO:0016987">
    <property type="term" value="F:sigma factor activity"/>
    <property type="evidence" value="ECO:0007669"/>
    <property type="project" value="UniProtKB-KW"/>
</dbReference>
<dbReference type="Proteomes" id="UP000322214">
    <property type="component" value="Chromosome"/>
</dbReference>
<dbReference type="CDD" id="cd06171">
    <property type="entry name" value="Sigma70_r4"/>
    <property type="match status" value="1"/>
</dbReference>
<evidence type="ECO:0000256" key="4">
    <source>
        <dbReference type="ARBA" id="ARBA00023125"/>
    </source>
</evidence>
<dbReference type="InterPro" id="IPR036388">
    <property type="entry name" value="WH-like_DNA-bd_sf"/>
</dbReference>
<dbReference type="NCBIfam" id="TIGR02937">
    <property type="entry name" value="sigma70-ECF"/>
    <property type="match status" value="1"/>
</dbReference>